<protein>
    <submittedName>
        <fullName evidence="2">Retrotransposon gag protein</fullName>
    </submittedName>
</protein>
<dbReference type="PaxDb" id="4113-PGSC0003DMT400096946"/>
<feature type="region of interest" description="Disordered" evidence="1">
    <location>
        <begin position="113"/>
        <end position="138"/>
    </location>
</feature>
<reference evidence="2" key="2">
    <citation type="submission" date="2015-06" db="UniProtKB">
        <authorList>
            <consortium name="EnsemblPlants"/>
        </authorList>
    </citation>
    <scope>IDENTIFICATION</scope>
    <source>
        <strain evidence="2">DM1-3 516 R44</strain>
    </source>
</reference>
<proteinExistence type="predicted"/>
<reference evidence="3" key="1">
    <citation type="journal article" date="2011" name="Nature">
        <title>Genome sequence and analysis of the tuber crop potato.</title>
        <authorList>
            <consortium name="The Potato Genome Sequencing Consortium"/>
        </authorList>
    </citation>
    <scope>NUCLEOTIDE SEQUENCE [LARGE SCALE GENOMIC DNA]</scope>
    <source>
        <strain evidence="3">cv. DM1-3 516 R44</strain>
    </source>
</reference>
<dbReference type="Proteomes" id="UP000011115">
    <property type="component" value="Unassembled WGS sequence"/>
</dbReference>
<name>M1DZK5_SOLTU</name>
<evidence type="ECO:0000313" key="3">
    <source>
        <dbReference type="Proteomes" id="UP000011115"/>
    </source>
</evidence>
<feature type="compositionally biased region" description="Basic and acidic residues" evidence="1">
    <location>
        <begin position="27"/>
        <end position="43"/>
    </location>
</feature>
<sequence>MAPRRAVRGTPARRNVEEQKLPNASEKQSEEEVDQQKGDRQEGADTSMISEFLRMNPPSFTGLSTTEVPENFIEDLKKWKGDRAENAPHASWACFEEAFLESFFPRKLKEAKQVEEEKMRDREEFKNKRAKTGNESGQ</sequence>
<dbReference type="HOGENOM" id="CLU_1858768_0_0_1"/>
<dbReference type="EnsemblPlants" id="PGSC0003DMT400096946">
    <property type="protein sequence ID" value="PGSC0003DMT400096946"/>
    <property type="gene ID" value="PGSC0003DMG400046517"/>
</dbReference>
<accession>M1DZK5</accession>
<evidence type="ECO:0000256" key="1">
    <source>
        <dbReference type="SAM" id="MobiDB-lite"/>
    </source>
</evidence>
<feature type="region of interest" description="Disordered" evidence="1">
    <location>
        <begin position="1"/>
        <end position="68"/>
    </location>
</feature>
<keyword evidence="3" id="KW-1185">Reference proteome</keyword>
<feature type="compositionally biased region" description="Basic and acidic residues" evidence="1">
    <location>
        <begin position="113"/>
        <end position="127"/>
    </location>
</feature>
<organism evidence="2 3">
    <name type="scientific">Solanum tuberosum</name>
    <name type="common">Potato</name>
    <dbReference type="NCBI Taxonomy" id="4113"/>
    <lineage>
        <taxon>Eukaryota</taxon>
        <taxon>Viridiplantae</taxon>
        <taxon>Streptophyta</taxon>
        <taxon>Embryophyta</taxon>
        <taxon>Tracheophyta</taxon>
        <taxon>Spermatophyta</taxon>
        <taxon>Magnoliopsida</taxon>
        <taxon>eudicotyledons</taxon>
        <taxon>Gunneridae</taxon>
        <taxon>Pentapetalae</taxon>
        <taxon>asterids</taxon>
        <taxon>lamiids</taxon>
        <taxon>Solanales</taxon>
        <taxon>Solanaceae</taxon>
        <taxon>Solanoideae</taxon>
        <taxon>Solaneae</taxon>
        <taxon>Solanum</taxon>
    </lineage>
</organism>
<dbReference type="Gramene" id="PGSC0003DMT400096946">
    <property type="protein sequence ID" value="PGSC0003DMT400096946"/>
    <property type="gene ID" value="PGSC0003DMG400046517"/>
</dbReference>
<dbReference type="InParanoid" id="M1DZK5"/>
<evidence type="ECO:0000313" key="2">
    <source>
        <dbReference type="EnsemblPlants" id="PGSC0003DMT400096946"/>
    </source>
</evidence>
<dbReference type="AlphaFoldDB" id="M1DZK5"/>
<feature type="compositionally biased region" description="Polar residues" evidence="1">
    <location>
        <begin position="58"/>
        <end position="68"/>
    </location>
</feature>